<feature type="domain" description="DNA2/NAM7 helicase helicase" evidence="7">
    <location>
        <begin position="373"/>
        <end position="463"/>
    </location>
</feature>
<accession>A0AAD2FF56</accession>
<evidence type="ECO:0000256" key="6">
    <source>
        <dbReference type="SAM" id="SignalP"/>
    </source>
</evidence>
<evidence type="ECO:0000313" key="9">
    <source>
        <dbReference type="EMBL" id="CAJ1934374.1"/>
    </source>
</evidence>
<evidence type="ECO:0000256" key="1">
    <source>
        <dbReference type="ARBA" id="ARBA00022741"/>
    </source>
</evidence>
<reference evidence="9" key="1">
    <citation type="submission" date="2023-08" db="EMBL/GenBank/DDBJ databases">
        <authorList>
            <person name="Audoor S."/>
            <person name="Bilcke G."/>
        </authorList>
    </citation>
    <scope>NUCLEOTIDE SEQUENCE</scope>
</reference>
<keyword evidence="10" id="KW-1185">Reference proteome</keyword>
<evidence type="ECO:0000256" key="5">
    <source>
        <dbReference type="SAM" id="Coils"/>
    </source>
</evidence>
<feature type="domain" description="DNA2/NAM7 helicase-like C-terminal" evidence="8">
    <location>
        <begin position="472"/>
        <end position="670"/>
    </location>
</feature>
<name>A0AAD2FF56_9STRA</name>
<dbReference type="Proteomes" id="UP001295423">
    <property type="component" value="Unassembled WGS sequence"/>
</dbReference>
<dbReference type="GO" id="GO:0005694">
    <property type="term" value="C:chromosome"/>
    <property type="evidence" value="ECO:0007669"/>
    <property type="project" value="UniProtKB-ARBA"/>
</dbReference>
<evidence type="ECO:0000256" key="4">
    <source>
        <dbReference type="ARBA" id="ARBA00022840"/>
    </source>
</evidence>
<dbReference type="Gene3D" id="2.40.30.270">
    <property type="match status" value="1"/>
</dbReference>
<dbReference type="PANTHER" id="PTHR10887:SF495">
    <property type="entry name" value="HELICASE SENATAXIN ISOFORM X1-RELATED"/>
    <property type="match status" value="1"/>
</dbReference>
<keyword evidence="3" id="KW-0347">Helicase</keyword>
<dbReference type="PANTHER" id="PTHR10887">
    <property type="entry name" value="DNA2/NAM7 HELICASE FAMILY"/>
    <property type="match status" value="1"/>
</dbReference>
<protein>
    <recommendedName>
        <fullName evidence="11">RNA helicase</fullName>
    </recommendedName>
</protein>
<organism evidence="9 10">
    <name type="scientific">Cylindrotheca closterium</name>
    <dbReference type="NCBI Taxonomy" id="2856"/>
    <lineage>
        <taxon>Eukaryota</taxon>
        <taxon>Sar</taxon>
        <taxon>Stramenopiles</taxon>
        <taxon>Ochrophyta</taxon>
        <taxon>Bacillariophyta</taxon>
        <taxon>Bacillariophyceae</taxon>
        <taxon>Bacillariophycidae</taxon>
        <taxon>Bacillariales</taxon>
        <taxon>Bacillariaceae</taxon>
        <taxon>Cylindrotheca</taxon>
    </lineage>
</organism>
<dbReference type="FunFam" id="3.40.50.300:FF:000326">
    <property type="entry name" value="P-loop containing nucleoside triphosphate hydrolase"/>
    <property type="match status" value="1"/>
</dbReference>
<dbReference type="InterPro" id="IPR045055">
    <property type="entry name" value="DNA2/NAM7-like"/>
</dbReference>
<dbReference type="InterPro" id="IPR041677">
    <property type="entry name" value="DNA2/NAM7_AAA_11"/>
</dbReference>
<feature type="signal peptide" evidence="6">
    <location>
        <begin position="1"/>
        <end position="28"/>
    </location>
</feature>
<gene>
    <name evidence="9" type="ORF">CYCCA115_LOCUS3724</name>
</gene>
<dbReference type="InterPro" id="IPR027417">
    <property type="entry name" value="P-loop_NTPase"/>
</dbReference>
<evidence type="ECO:0008006" key="11">
    <source>
        <dbReference type="Google" id="ProtNLM"/>
    </source>
</evidence>
<feature type="domain" description="DNA2/NAM7 helicase helicase" evidence="7">
    <location>
        <begin position="249"/>
        <end position="356"/>
    </location>
</feature>
<feature type="coiled-coil region" evidence="5">
    <location>
        <begin position="46"/>
        <end position="73"/>
    </location>
</feature>
<dbReference type="InterPro" id="IPR041679">
    <property type="entry name" value="DNA2/NAM7-like_C"/>
</dbReference>
<evidence type="ECO:0000256" key="3">
    <source>
        <dbReference type="ARBA" id="ARBA00022806"/>
    </source>
</evidence>
<keyword evidence="4" id="KW-0067">ATP-binding</keyword>
<comment type="caution">
    <text evidence="9">The sequence shown here is derived from an EMBL/GenBank/DDBJ whole genome shotgun (WGS) entry which is preliminary data.</text>
</comment>
<keyword evidence="5" id="KW-0175">Coiled coil</keyword>
<keyword evidence="6" id="KW-0732">Signal</keyword>
<keyword evidence="2" id="KW-0378">Hydrolase</keyword>
<dbReference type="EMBL" id="CAKOGP040000335">
    <property type="protein sequence ID" value="CAJ1934374.1"/>
    <property type="molecule type" value="Genomic_DNA"/>
</dbReference>
<dbReference type="SUPFAM" id="SSF52540">
    <property type="entry name" value="P-loop containing nucleoside triphosphate hydrolases"/>
    <property type="match status" value="1"/>
</dbReference>
<evidence type="ECO:0000256" key="2">
    <source>
        <dbReference type="ARBA" id="ARBA00022801"/>
    </source>
</evidence>
<dbReference type="AlphaFoldDB" id="A0AAD2FF56"/>
<dbReference type="InterPro" id="IPR047187">
    <property type="entry name" value="SF1_C_Upf1"/>
</dbReference>
<evidence type="ECO:0000313" key="10">
    <source>
        <dbReference type="Proteomes" id="UP001295423"/>
    </source>
</evidence>
<evidence type="ECO:0000259" key="7">
    <source>
        <dbReference type="Pfam" id="PF13086"/>
    </source>
</evidence>
<dbReference type="CDD" id="cd18808">
    <property type="entry name" value="SF1_C_Upf1"/>
    <property type="match status" value="1"/>
</dbReference>
<dbReference type="Gene3D" id="3.40.50.300">
    <property type="entry name" value="P-loop containing nucleotide triphosphate hydrolases"/>
    <property type="match status" value="2"/>
</dbReference>
<keyword evidence="1" id="KW-0547">Nucleotide-binding</keyword>
<evidence type="ECO:0000259" key="8">
    <source>
        <dbReference type="Pfam" id="PF13087"/>
    </source>
</evidence>
<dbReference type="GO" id="GO:0005524">
    <property type="term" value="F:ATP binding"/>
    <property type="evidence" value="ECO:0007669"/>
    <property type="project" value="UniProtKB-KW"/>
</dbReference>
<dbReference type="Pfam" id="PF13087">
    <property type="entry name" value="AAA_12"/>
    <property type="match status" value="1"/>
</dbReference>
<dbReference type="Pfam" id="PF13086">
    <property type="entry name" value="AAA_11"/>
    <property type="match status" value="2"/>
</dbReference>
<dbReference type="GO" id="GO:0016787">
    <property type="term" value="F:hydrolase activity"/>
    <property type="evidence" value="ECO:0007669"/>
    <property type="project" value="UniProtKB-KW"/>
</dbReference>
<feature type="chain" id="PRO_5042227690" description="RNA helicase" evidence="6">
    <location>
        <begin position="29"/>
        <end position="730"/>
    </location>
</feature>
<proteinExistence type="predicted"/>
<sequence length="730" mass="80470">MATRRRQNWKAPLTLCLLVSLQVCSSLTQPPSKSLVNRQILSNYWIHWEQLLIEEYQETADQLKEQRRRWSQKRLEQSGLSIFGAYAEPDSDILGDKIVRVVKKGERYLRDRFSKGDVLLLTPLMPEIDPIPRECLVTDVGKDWLTVGVGPSWPKGLYECRKLVGAYQVRMDRGAPQAPLKFQQRALEQLRKGEAGNVAYLMASLFAGEKDATDLAAECPSRLQVNLDLEETIHDVIEEATESISFTPNQSQKDAITSALQRRISLIRGPPGTGKTRTAALLVKTALKLQQKLNEDNPTTHSKARVLAVTHSNGAADVLLQALLEIGVPAVRLGRPAAVSADVRHRTVVAISEKMPDVMELRQTSADANLDGQTRSAAAYEMKQCLADVQQMIMESAPVIVTSCIGAHQFYNASDSEVKFPIVVLDEAAQTTEPALVCALAASKAEQLVLVGDTRQLPPTVTSVKLQKTLGVSPMARLERAGIHEATLSSCYRMPPALLEYPSSYFYKGRVTAADELSCIDTSPPAGFPWPNEQPVAFIQVGDGEAEVAHNFGGKSNPTEAKLIIRIVQDLLEAGTVHEDRIAVISPYSKQVQLIRSELTSSFTATAASKKLQNVRVGTVDSFQGQEKDVIVYSAVRSNPLKELGFLRDARRLCVAITRARRGLILVGDNTTLRSCRHWGAFLESCQNRGSMMIASDLLPAREQERASVDLEDVFDSLLVGDIDENYGLF</sequence>
<dbReference type="GO" id="GO:0004386">
    <property type="term" value="F:helicase activity"/>
    <property type="evidence" value="ECO:0007669"/>
    <property type="project" value="UniProtKB-KW"/>
</dbReference>